<gene>
    <name evidence="2" type="ORF">N0F65_007831</name>
</gene>
<accession>A0AAV2YYW6</accession>
<sequence length="125" mass="13617">MAFLKIIACTLLAFLSSPATADNLRTGGWAPTTVTQQHAALLVTALSFYAGDMEPVCFKNILSLDTQVVAGMNYHYRVMACRVNGVTAAGVCWIDNDCAPQLYEVVVFSQPWSQTLKVTDIKPTQ</sequence>
<organism evidence="2 3">
    <name type="scientific">Lagenidium giganteum</name>
    <dbReference type="NCBI Taxonomy" id="4803"/>
    <lineage>
        <taxon>Eukaryota</taxon>
        <taxon>Sar</taxon>
        <taxon>Stramenopiles</taxon>
        <taxon>Oomycota</taxon>
        <taxon>Peronosporomycetes</taxon>
        <taxon>Pythiales</taxon>
        <taxon>Pythiaceae</taxon>
    </lineage>
</organism>
<dbReference type="Proteomes" id="UP001146120">
    <property type="component" value="Unassembled WGS sequence"/>
</dbReference>
<evidence type="ECO:0000313" key="3">
    <source>
        <dbReference type="Proteomes" id="UP001146120"/>
    </source>
</evidence>
<keyword evidence="1" id="KW-0732">Signal</keyword>
<dbReference type="InterPro" id="IPR000010">
    <property type="entry name" value="Cystatin_dom"/>
</dbReference>
<comment type="caution">
    <text evidence="2">The sequence shown here is derived from an EMBL/GenBank/DDBJ whole genome shotgun (WGS) entry which is preliminary data.</text>
</comment>
<dbReference type="CDD" id="cd00042">
    <property type="entry name" value="CY"/>
    <property type="match status" value="1"/>
</dbReference>
<reference evidence="2" key="1">
    <citation type="submission" date="2022-11" db="EMBL/GenBank/DDBJ databases">
        <authorList>
            <person name="Morgan W.R."/>
            <person name="Tartar A."/>
        </authorList>
    </citation>
    <scope>NUCLEOTIDE SEQUENCE</scope>
    <source>
        <strain evidence="2">ARSEF 373</strain>
    </source>
</reference>
<dbReference type="AlphaFoldDB" id="A0AAV2YYW6"/>
<dbReference type="Gene3D" id="3.10.450.10">
    <property type="match status" value="1"/>
</dbReference>
<dbReference type="EMBL" id="DAKRPA010000068">
    <property type="protein sequence ID" value="DBA00206.1"/>
    <property type="molecule type" value="Genomic_DNA"/>
</dbReference>
<dbReference type="InterPro" id="IPR046350">
    <property type="entry name" value="Cystatin_sf"/>
</dbReference>
<dbReference type="GO" id="GO:0004869">
    <property type="term" value="F:cysteine-type endopeptidase inhibitor activity"/>
    <property type="evidence" value="ECO:0007669"/>
    <property type="project" value="InterPro"/>
</dbReference>
<evidence type="ECO:0008006" key="4">
    <source>
        <dbReference type="Google" id="ProtNLM"/>
    </source>
</evidence>
<proteinExistence type="predicted"/>
<evidence type="ECO:0000256" key="1">
    <source>
        <dbReference type="SAM" id="SignalP"/>
    </source>
</evidence>
<feature type="chain" id="PRO_5044022223" description="Cystatin domain-containing protein" evidence="1">
    <location>
        <begin position="22"/>
        <end position="125"/>
    </location>
</feature>
<keyword evidence="3" id="KW-1185">Reference proteome</keyword>
<reference evidence="2" key="2">
    <citation type="journal article" date="2023" name="Microbiol Resour">
        <title>Decontamination and Annotation of the Draft Genome Sequence of the Oomycete Lagenidium giganteum ARSEF 373.</title>
        <authorList>
            <person name="Morgan W.R."/>
            <person name="Tartar A."/>
        </authorList>
    </citation>
    <scope>NUCLEOTIDE SEQUENCE</scope>
    <source>
        <strain evidence="2">ARSEF 373</strain>
    </source>
</reference>
<feature type="signal peptide" evidence="1">
    <location>
        <begin position="1"/>
        <end position="21"/>
    </location>
</feature>
<protein>
    <recommendedName>
        <fullName evidence="4">Cystatin domain-containing protein</fullName>
    </recommendedName>
</protein>
<dbReference type="SUPFAM" id="SSF54403">
    <property type="entry name" value="Cystatin/monellin"/>
    <property type="match status" value="1"/>
</dbReference>
<name>A0AAV2YYW6_9STRA</name>
<evidence type="ECO:0000313" key="2">
    <source>
        <dbReference type="EMBL" id="DBA00206.1"/>
    </source>
</evidence>